<dbReference type="OrthoDB" id="63487at2"/>
<dbReference type="Proteomes" id="UP000017837">
    <property type="component" value="Unassembled WGS sequence"/>
</dbReference>
<dbReference type="PANTHER" id="PTHR43190:SF3">
    <property type="entry name" value="N-ACETYL-D-GLUCOSAMINE KINASE"/>
    <property type="match status" value="1"/>
</dbReference>
<organism evidence="2 3">
    <name type="scientific">Asticcacaulis benevestitus DSM 16100 = ATCC BAA-896</name>
    <dbReference type="NCBI Taxonomy" id="1121022"/>
    <lineage>
        <taxon>Bacteria</taxon>
        <taxon>Pseudomonadati</taxon>
        <taxon>Pseudomonadota</taxon>
        <taxon>Alphaproteobacteria</taxon>
        <taxon>Caulobacterales</taxon>
        <taxon>Caulobacteraceae</taxon>
        <taxon>Asticcacaulis</taxon>
    </lineage>
</organism>
<dbReference type="eggNOG" id="COG2971">
    <property type="taxonomic scope" value="Bacteria"/>
</dbReference>
<dbReference type="AlphaFoldDB" id="V4Q4C5"/>
<evidence type="ECO:0000313" key="3">
    <source>
        <dbReference type="Proteomes" id="UP000017837"/>
    </source>
</evidence>
<dbReference type="CDD" id="cd24082">
    <property type="entry name" value="ASKHA_NBD_GspK-like"/>
    <property type="match status" value="1"/>
</dbReference>
<dbReference type="PATRIC" id="fig|1121022.4.peg.1512"/>
<dbReference type="SUPFAM" id="SSF53067">
    <property type="entry name" value="Actin-like ATPase domain"/>
    <property type="match status" value="2"/>
</dbReference>
<reference evidence="2 3" key="1">
    <citation type="journal article" date="2014" name="Nature">
        <title>Sequential evolution of bacterial morphology by co-option of a developmental regulator.</title>
        <authorList>
            <person name="Jiang C."/>
            <person name="Brown P.J."/>
            <person name="Ducret A."/>
            <person name="Brun Y.V."/>
        </authorList>
    </citation>
    <scope>NUCLEOTIDE SEQUENCE [LARGE SCALE GENOMIC DNA]</scope>
    <source>
        <strain evidence="2 3">DSM 16100</strain>
    </source>
</reference>
<sequence length="303" mass="31263">MKSNFSPAFYLGVDGGGTKCRARLRNEIGDILGEAESGPANIRLGLDLAWTNIMASIDKALAKAGLTRDIFPQTAVGLGLAGVVTPNDCTRTLEAAPKADFGALRAAADYHVACLGAFEGRDGGIQIAGTGSSSYAIIRGKGHPVGGWGFLLSETGSAAALGRDAVAAALKAHDGLAPASPLALALIAHFGHPAAIIDWSERARPSDYGALSPIVFDHARQRDGIAIGLIEQTAADIDTFIAHQIKLGAPRVCLVGGLGPHIRPWLSDATKAVLAEPATDILDGAILLARQPDDATIALREDA</sequence>
<feature type="domain" description="ATPase BadF/BadG/BcrA/BcrD type" evidence="1">
    <location>
        <begin position="11"/>
        <end position="258"/>
    </location>
</feature>
<keyword evidence="3" id="KW-1185">Reference proteome</keyword>
<dbReference type="InterPro" id="IPR052519">
    <property type="entry name" value="Euk-type_GlcNAc_Kinase"/>
</dbReference>
<dbReference type="Pfam" id="PF01869">
    <property type="entry name" value="BcrAD_BadFG"/>
    <property type="match status" value="1"/>
</dbReference>
<dbReference type="InterPro" id="IPR002731">
    <property type="entry name" value="ATPase_BadF"/>
</dbReference>
<dbReference type="STRING" id="1121022.GCA_000376105_02899"/>
<protein>
    <recommendedName>
        <fullName evidence="1">ATPase BadF/BadG/BcrA/BcrD type domain-containing protein</fullName>
    </recommendedName>
</protein>
<gene>
    <name evidence="2" type="ORF">ABENE_07545</name>
</gene>
<dbReference type="RefSeq" id="WP_018082565.1">
    <property type="nucleotide sequence ID" value="NZ_AQWM01000015.1"/>
</dbReference>
<evidence type="ECO:0000313" key="2">
    <source>
        <dbReference type="EMBL" id="ESQ92665.1"/>
    </source>
</evidence>
<name>V4Q4C5_9CAUL</name>
<proteinExistence type="predicted"/>
<dbReference type="PANTHER" id="PTHR43190">
    <property type="entry name" value="N-ACETYL-D-GLUCOSAMINE KINASE"/>
    <property type="match status" value="1"/>
</dbReference>
<dbReference type="InterPro" id="IPR043129">
    <property type="entry name" value="ATPase_NBD"/>
</dbReference>
<accession>V4Q4C5</accession>
<dbReference type="Gene3D" id="3.30.420.40">
    <property type="match status" value="2"/>
</dbReference>
<comment type="caution">
    <text evidence="2">The sequence shown here is derived from an EMBL/GenBank/DDBJ whole genome shotgun (WGS) entry which is preliminary data.</text>
</comment>
<dbReference type="EMBL" id="AWGB01000011">
    <property type="protein sequence ID" value="ESQ92665.1"/>
    <property type="molecule type" value="Genomic_DNA"/>
</dbReference>
<evidence type="ECO:0000259" key="1">
    <source>
        <dbReference type="Pfam" id="PF01869"/>
    </source>
</evidence>